<name>A0ABR4C0W7_9HELO</name>
<dbReference type="InterPro" id="IPR057678">
    <property type="entry name" value="DUF7918"/>
</dbReference>
<reference evidence="3 4" key="1">
    <citation type="journal article" date="2024" name="Commun. Biol.">
        <title>Comparative genomic analysis of thermophilic fungi reveals convergent evolutionary adaptations and gene losses.</title>
        <authorList>
            <person name="Steindorff A.S."/>
            <person name="Aguilar-Pontes M.V."/>
            <person name="Robinson A.J."/>
            <person name="Andreopoulos B."/>
            <person name="LaButti K."/>
            <person name="Kuo A."/>
            <person name="Mondo S."/>
            <person name="Riley R."/>
            <person name="Otillar R."/>
            <person name="Haridas S."/>
            <person name="Lipzen A."/>
            <person name="Grimwood J."/>
            <person name="Schmutz J."/>
            <person name="Clum A."/>
            <person name="Reid I.D."/>
            <person name="Moisan M.C."/>
            <person name="Butler G."/>
            <person name="Nguyen T.T.M."/>
            <person name="Dewar K."/>
            <person name="Conant G."/>
            <person name="Drula E."/>
            <person name="Henrissat B."/>
            <person name="Hansel C."/>
            <person name="Singer S."/>
            <person name="Hutchinson M.I."/>
            <person name="de Vries R.P."/>
            <person name="Natvig D.O."/>
            <person name="Powell A.J."/>
            <person name="Tsang A."/>
            <person name="Grigoriev I.V."/>
        </authorList>
    </citation>
    <scope>NUCLEOTIDE SEQUENCE [LARGE SCALE GENOMIC DNA]</scope>
    <source>
        <strain evidence="3 4">CBS 494.80</strain>
    </source>
</reference>
<proteinExistence type="predicted"/>
<evidence type="ECO:0000256" key="1">
    <source>
        <dbReference type="SAM" id="MobiDB-lite"/>
    </source>
</evidence>
<evidence type="ECO:0000313" key="3">
    <source>
        <dbReference type="EMBL" id="KAL2063579.1"/>
    </source>
</evidence>
<dbReference type="EMBL" id="JAZHXI010000015">
    <property type="protein sequence ID" value="KAL2063579.1"/>
    <property type="molecule type" value="Genomic_DNA"/>
</dbReference>
<keyword evidence="4" id="KW-1185">Reference proteome</keyword>
<sequence>MAVLNLVPGLEVYVKIDGISLQEYDDDDEIQVGISPVDQYKSSRTVTKYIESVTDKEFTVETSLAPGFVITSDALLTPIRIDGKLMITPLIPHKTYIRHVTRDKVHTRIVRVVDGIHTAAPGQTDQCLLQKFRFARIQTCMEDEKLKDIKKDTQRMNEVGEIVVTVHRSGPAKMDTAMPVAVAAANAAIQTTNAKVHEKALKGQAKSHSVSSRDALKSLLIIERTPSPPPQQISASPPPVDVNNLDPEQKKQVARFLQGLNGNRGGSGSPGPSIKRERDTDGSELTLRNKRNSGKSVMIDLTKDSEDSDDDVIEPLN</sequence>
<gene>
    <name evidence="3" type="ORF">VTL71DRAFT_5384</name>
</gene>
<dbReference type="Pfam" id="PF25534">
    <property type="entry name" value="DUF7918"/>
    <property type="match status" value="1"/>
</dbReference>
<comment type="caution">
    <text evidence="3">The sequence shown here is derived from an EMBL/GenBank/DDBJ whole genome shotgun (WGS) entry which is preliminary data.</text>
</comment>
<evidence type="ECO:0000313" key="4">
    <source>
        <dbReference type="Proteomes" id="UP001595075"/>
    </source>
</evidence>
<feature type="compositionally biased region" description="Pro residues" evidence="1">
    <location>
        <begin position="226"/>
        <end position="240"/>
    </location>
</feature>
<feature type="compositionally biased region" description="Acidic residues" evidence="1">
    <location>
        <begin position="306"/>
        <end position="317"/>
    </location>
</feature>
<evidence type="ECO:0000259" key="2">
    <source>
        <dbReference type="Pfam" id="PF25534"/>
    </source>
</evidence>
<dbReference type="Proteomes" id="UP001595075">
    <property type="component" value="Unassembled WGS sequence"/>
</dbReference>
<feature type="region of interest" description="Disordered" evidence="1">
    <location>
        <begin position="225"/>
        <end position="317"/>
    </location>
</feature>
<feature type="domain" description="DUF7918" evidence="2">
    <location>
        <begin position="9"/>
        <end position="211"/>
    </location>
</feature>
<dbReference type="PANTHER" id="PTHR36223">
    <property type="entry name" value="BETA-LACTAMASE-TYPE TRANSPEPTIDASE FOLD DOMAIN CONTAINING PROTEIN"/>
    <property type="match status" value="1"/>
</dbReference>
<protein>
    <recommendedName>
        <fullName evidence="2">DUF7918 domain-containing protein</fullName>
    </recommendedName>
</protein>
<dbReference type="PANTHER" id="PTHR36223:SF1">
    <property type="entry name" value="TRANSCRIPTION ELONGATION FACTOR EAF N-TERMINAL DOMAIN-CONTAINING PROTEIN"/>
    <property type="match status" value="1"/>
</dbReference>
<accession>A0ABR4C0W7</accession>
<organism evidence="3 4">
    <name type="scientific">Oculimacula yallundae</name>
    <dbReference type="NCBI Taxonomy" id="86028"/>
    <lineage>
        <taxon>Eukaryota</taxon>
        <taxon>Fungi</taxon>
        <taxon>Dikarya</taxon>
        <taxon>Ascomycota</taxon>
        <taxon>Pezizomycotina</taxon>
        <taxon>Leotiomycetes</taxon>
        <taxon>Helotiales</taxon>
        <taxon>Ploettnerulaceae</taxon>
        <taxon>Oculimacula</taxon>
    </lineage>
</organism>